<organism evidence="1 2">
    <name type="scientific">Pilibacter termitis</name>
    <dbReference type="NCBI Taxonomy" id="263852"/>
    <lineage>
        <taxon>Bacteria</taxon>
        <taxon>Bacillati</taxon>
        <taxon>Bacillota</taxon>
        <taxon>Bacilli</taxon>
        <taxon>Lactobacillales</taxon>
        <taxon>Enterococcaceae</taxon>
        <taxon>Pilibacter</taxon>
    </lineage>
</organism>
<protein>
    <recommendedName>
        <fullName evidence="3">DUF5105 domain-containing protein</fullName>
    </recommendedName>
</protein>
<reference evidence="1 2" key="1">
    <citation type="submission" date="2017-02" db="EMBL/GenBank/DDBJ databases">
        <authorList>
            <person name="Peterson S.W."/>
        </authorList>
    </citation>
    <scope>NUCLEOTIDE SEQUENCE [LARGE SCALE GENOMIC DNA]</scope>
    <source>
        <strain evidence="1 2">ATCC BAA-1030</strain>
    </source>
</reference>
<dbReference type="STRING" id="263852.SAMN02745116_00259"/>
<proteinExistence type="predicted"/>
<dbReference type="EMBL" id="FUXI01000002">
    <property type="protein sequence ID" value="SJZ41879.1"/>
    <property type="molecule type" value="Genomic_DNA"/>
</dbReference>
<dbReference type="PROSITE" id="PS51257">
    <property type="entry name" value="PROKAR_LIPOPROTEIN"/>
    <property type="match status" value="1"/>
</dbReference>
<dbReference type="Proteomes" id="UP000190328">
    <property type="component" value="Unassembled WGS sequence"/>
</dbReference>
<name>A0A1T4KHH1_9ENTE</name>
<evidence type="ECO:0000313" key="2">
    <source>
        <dbReference type="Proteomes" id="UP000190328"/>
    </source>
</evidence>
<accession>A0A1T4KHH1</accession>
<evidence type="ECO:0008006" key="3">
    <source>
        <dbReference type="Google" id="ProtNLM"/>
    </source>
</evidence>
<keyword evidence="2" id="KW-1185">Reference proteome</keyword>
<dbReference type="RefSeq" id="WP_078806229.1">
    <property type="nucleotide sequence ID" value="NZ_FUXI01000002.1"/>
</dbReference>
<dbReference type="AlphaFoldDB" id="A0A1T4KHH1"/>
<evidence type="ECO:0000313" key="1">
    <source>
        <dbReference type="EMBL" id="SJZ41879.1"/>
    </source>
</evidence>
<sequence>MFKRRKRCSFLVITFALLFLIGCLPKGKNSSPTEKEAKEIGEYYAEYVLYGQNEEKSREFFYDFPMLEERLASTDLYAEYPVYYLDVPKEEIDDEEEFLLTPRQKEVKKAILSQFHEKTSCKVIDVNLTGQTAKITYEIVGLDTIQVFQNAEEDFLKEIDVSKKYSVEFDTYEIWYEVLEKQLKQIPISSAKTISLKFIHENGKWRIPKTKSDDEFRFQALHGVNTWEYNDLLDEIVGQSSQQLEENQTETVGL</sequence>
<gene>
    <name evidence="1" type="ORF">SAMN02745116_00259</name>
</gene>